<reference evidence="2 3" key="1">
    <citation type="submission" date="2019-02" db="EMBL/GenBank/DDBJ databases">
        <title>Deep-cultivation of Planctomycetes and their phenomic and genomic characterization uncovers novel biology.</title>
        <authorList>
            <person name="Wiegand S."/>
            <person name="Jogler M."/>
            <person name="Boedeker C."/>
            <person name="Pinto D."/>
            <person name="Vollmers J."/>
            <person name="Rivas-Marin E."/>
            <person name="Kohn T."/>
            <person name="Peeters S.H."/>
            <person name="Heuer A."/>
            <person name="Rast P."/>
            <person name="Oberbeckmann S."/>
            <person name="Bunk B."/>
            <person name="Jeske O."/>
            <person name="Meyerdierks A."/>
            <person name="Storesund J.E."/>
            <person name="Kallscheuer N."/>
            <person name="Luecker S."/>
            <person name="Lage O.M."/>
            <person name="Pohl T."/>
            <person name="Merkel B.J."/>
            <person name="Hornburger P."/>
            <person name="Mueller R.-W."/>
            <person name="Bruemmer F."/>
            <person name="Labrenz M."/>
            <person name="Spormann A.M."/>
            <person name="Op den Camp H."/>
            <person name="Overmann J."/>
            <person name="Amann R."/>
            <person name="Jetten M.S.M."/>
            <person name="Mascher T."/>
            <person name="Medema M.H."/>
            <person name="Devos D.P."/>
            <person name="Kaster A.-K."/>
            <person name="Ovreas L."/>
            <person name="Rohde M."/>
            <person name="Galperin M.Y."/>
            <person name="Jogler C."/>
        </authorList>
    </citation>
    <scope>NUCLEOTIDE SEQUENCE [LARGE SCALE GENOMIC DNA]</scope>
    <source>
        <strain evidence="2 3">Pan44</strain>
    </source>
</reference>
<keyword evidence="2" id="KW-0808">Transferase</keyword>
<name>A0A517SFT3_9PLAN</name>
<keyword evidence="2" id="KW-0418">Kinase</keyword>
<dbReference type="SUPFAM" id="SSF50998">
    <property type="entry name" value="Quinoprotein alcohol dehydrogenase-like"/>
    <property type="match status" value="1"/>
</dbReference>
<dbReference type="Gene3D" id="2.40.10.480">
    <property type="match status" value="1"/>
</dbReference>
<dbReference type="AlphaFoldDB" id="A0A517SFT3"/>
<dbReference type="EC" id="2.7.11.1" evidence="2"/>
<gene>
    <name evidence="2" type="primary">afsK</name>
    <name evidence="2" type="ORF">Pan44_30250</name>
</gene>
<accession>A0A517SFT3</accession>
<dbReference type="Gene3D" id="2.130.10.10">
    <property type="entry name" value="YVTN repeat-like/Quinoprotein amine dehydrogenase"/>
    <property type="match status" value="2"/>
</dbReference>
<dbReference type="PROSITE" id="PS51318">
    <property type="entry name" value="TAT"/>
    <property type="match status" value="1"/>
</dbReference>
<evidence type="ECO:0000313" key="2">
    <source>
        <dbReference type="EMBL" id="QDT54984.1"/>
    </source>
</evidence>
<organism evidence="2 3">
    <name type="scientific">Caulifigura coniformis</name>
    <dbReference type="NCBI Taxonomy" id="2527983"/>
    <lineage>
        <taxon>Bacteria</taxon>
        <taxon>Pseudomonadati</taxon>
        <taxon>Planctomycetota</taxon>
        <taxon>Planctomycetia</taxon>
        <taxon>Planctomycetales</taxon>
        <taxon>Planctomycetaceae</taxon>
        <taxon>Caulifigura</taxon>
    </lineage>
</organism>
<dbReference type="InterPro" id="IPR006311">
    <property type="entry name" value="TAT_signal"/>
</dbReference>
<evidence type="ECO:0000313" key="3">
    <source>
        <dbReference type="Proteomes" id="UP000315700"/>
    </source>
</evidence>
<evidence type="ECO:0000259" key="1">
    <source>
        <dbReference type="Pfam" id="PF13360"/>
    </source>
</evidence>
<dbReference type="PANTHER" id="PTHR34512:SF30">
    <property type="entry name" value="OUTER MEMBRANE PROTEIN ASSEMBLY FACTOR BAMB"/>
    <property type="match status" value="1"/>
</dbReference>
<dbReference type="InterPro" id="IPR018391">
    <property type="entry name" value="PQQ_b-propeller_rpt"/>
</dbReference>
<proteinExistence type="predicted"/>
<dbReference type="EMBL" id="CP036271">
    <property type="protein sequence ID" value="QDT54984.1"/>
    <property type="molecule type" value="Genomic_DNA"/>
</dbReference>
<dbReference type="Pfam" id="PF13360">
    <property type="entry name" value="PQQ_2"/>
    <property type="match status" value="1"/>
</dbReference>
<dbReference type="InterPro" id="IPR002372">
    <property type="entry name" value="PQQ_rpt_dom"/>
</dbReference>
<dbReference type="InterPro" id="IPR019546">
    <property type="entry name" value="TAT_signal_bac_arc"/>
</dbReference>
<dbReference type="Proteomes" id="UP000315700">
    <property type="component" value="Chromosome"/>
</dbReference>
<dbReference type="SMART" id="SM00564">
    <property type="entry name" value="PQQ"/>
    <property type="match status" value="7"/>
</dbReference>
<dbReference type="InterPro" id="IPR015943">
    <property type="entry name" value="WD40/YVTN_repeat-like_dom_sf"/>
</dbReference>
<feature type="domain" description="Pyrrolo-quinoline quinone repeat" evidence="1">
    <location>
        <begin position="147"/>
        <end position="286"/>
    </location>
</feature>
<dbReference type="RefSeq" id="WP_197454115.1">
    <property type="nucleotide sequence ID" value="NZ_CP036271.1"/>
</dbReference>
<dbReference type="InterPro" id="IPR011047">
    <property type="entry name" value="Quinoprotein_ADH-like_sf"/>
</dbReference>
<dbReference type="PANTHER" id="PTHR34512">
    <property type="entry name" value="CELL SURFACE PROTEIN"/>
    <property type="match status" value="1"/>
</dbReference>
<protein>
    <submittedName>
        <fullName evidence="2">Serine/threonine-protein kinase AfsK</fullName>
        <ecNumber evidence="2">2.7.11.1</ecNumber>
    </submittedName>
</protein>
<dbReference type="KEGG" id="ccos:Pan44_30250"/>
<keyword evidence="3" id="KW-1185">Reference proteome</keyword>
<dbReference type="NCBIfam" id="TIGR01409">
    <property type="entry name" value="TAT_signal_seq"/>
    <property type="match status" value="1"/>
</dbReference>
<dbReference type="InParanoid" id="A0A517SFT3"/>
<dbReference type="GO" id="GO:0004674">
    <property type="term" value="F:protein serine/threonine kinase activity"/>
    <property type="evidence" value="ECO:0007669"/>
    <property type="project" value="UniProtKB-EC"/>
</dbReference>
<sequence length="399" mass="42955">MRISRSLNHGFDRRQFLQATAAMAAAAGVSTTTCAAAAPPVVEEWTTFRNGPSLLGVAASTLPDKLELLWEVPTEDGVVSTPVIRDGRAYVGTLVGYLLCLDLATGKEYWRYRSIESKDEKEFASGFAAPIGIAGDAVFAGDDQGVFHVVDAATGKKKWSLETGSEIVGGPTFLDDRVLFGSHDGKLYCLKQADGANVWTFETQGPVNATPTLAGQFTFITGCDKPIMRVVDTATGQQHMEIPMEELLIASAAVVDDILYFGTDAGSVIALDWKKKERLWTYSVPNREQQIHSSPAISGNTLVIGSRDKHLHAIDRTTGKGLWTFQTRAKIDGSPVIVGERVYFGSADKFLYGLSLNDGSLVWKQPVSQSVAGSAAIASRRLVIGTETNTGRILCFGAK</sequence>